<feature type="transmembrane region" description="Helical" evidence="2">
    <location>
        <begin position="221"/>
        <end position="242"/>
    </location>
</feature>
<feature type="transmembrane region" description="Helical" evidence="2">
    <location>
        <begin position="32"/>
        <end position="54"/>
    </location>
</feature>
<keyword evidence="2" id="KW-0812">Transmembrane</keyword>
<comment type="caution">
    <text evidence="3">The sequence shown here is derived from an EMBL/GenBank/DDBJ whole genome shotgun (WGS) entry which is preliminary data.</text>
</comment>
<sequence length="437" mass="44517">MGVGVAGRGVAGVDGTGVGVAGRGVTGVWGPLGVIGGAVLRGAGCAAGILLLGYPTPAVLWWLIGCWLLYQAGAALGTAALAPTAHARDRAARIRLLRAVQRLGAAPGRRAPGRRAPEPLSSHLYAAAGVAIRWEPKPGAAVAVLAHLTGSLLTVASACVALAVVDPSLVVGPGLCAAVAVGLVVRPRRRRGDGTGRDGGAGRAGRTGRAGWDARRREARIVTVLIGVLAAGAALGPALAAARRPDAAAGLCAAAVLLARFVYGLTAVDLTAVRHWRVTRRHLREVERAAEPEEGAPGVMPAGVLPDGLVIVPARASRLGFADLAANVHLGSLGPDDSVPERLPHTVRLCHLADLAQSLPHGWRTVLSAEFAGGVDLDDETWRRIAAARVSALLEAGAREVLLPGEPDPLLAAVLADWSSRTGVRVRVSAGREGATP</sequence>
<gene>
    <name evidence="3" type="ORF">Stube_62250</name>
</gene>
<dbReference type="AlphaFoldDB" id="A0A640V1V2"/>
<dbReference type="EMBL" id="BLIR01000003">
    <property type="protein sequence ID" value="GFE41552.1"/>
    <property type="molecule type" value="Genomic_DNA"/>
</dbReference>
<feature type="transmembrane region" description="Helical" evidence="2">
    <location>
        <begin position="140"/>
        <end position="163"/>
    </location>
</feature>
<evidence type="ECO:0000256" key="1">
    <source>
        <dbReference type="SAM" id="MobiDB-lite"/>
    </source>
</evidence>
<proteinExistence type="predicted"/>
<keyword evidence="2" id="KW-0472">Membrane</keyword>
<protein>
    <submittedName>
        <fullName evidence="3">Uncharacterized protein</fullName>
    </submittedName>
</protein>
<feature type="region of interest" description="Disordered" evidence="1">
    <location>
        <begin position="191"/>
        <end position="211"/>
    </location>
</feature>
<keyword evidence="4" id="KW-1185">Reference proteome</keyword>
<feature type="transmembrane region" description="Helical" evidence="2">
    <location>
        <begin position="60"/>
        <end position="85"/>
    </location>
</feature>
<evidence type="ECO:0000256" key="2">
    <source>
        <dbReference type="SAM" id="Phobius"/>
    </source>
</evidence>
<reference evidence="3 4" key="1">
    <citation type="submission" date="2019-12" db="EMBL/GenBank/DDBJ databases">
        <title>Whole genome shotgun sequence of Streptomyces tubercidicus NBRC 13090.</title>
        <authorList>
            <person name="Ichikawa N."/>
            <person name="Kimura A."/>
            <person name="Kitahashi Y."/>
            <person name="Komaki H."/>
            <person name="Tamura T."/>
        </authorList>
    </citation>
    <scope>NUCLEOTIDE SEQUENCE [LARGE SCALE GENOMIC DNA]</scope>
    <source>
        <strain evidence="3 4">NBRC 13090</strain>
    </source>
</reference>
<organism evidence="3 4">
    <name type="scientific">Streptomyces tubercidicus</name>
    <dbReference type="NCBI Taxonomy" id="47759"/>
    <lineage>
        <taxon>Bacteria</taxon>
        <taxon>Bacillati</taxon>
        <taxon>Actinomycetota</taxon>
        <taxon>Actinomycetes</taxon>
        <taxon>Kitasatosporales</taxon>
        <taxon>Streptomycetaceae</taxon>
        <taxon>Streptomyces</taxon>
    </lineage>
</organism>
<dbReference type="Proteomes" id="UP000431826">
    <property type="component" value="Unassembled WGS sequence"/>
</dbReference>
<accession>A0A640V1V2</accession>
<feature type="transmembrane region" description="Helical" evidence="2">
    <location>
        <begin position="169"/>
        <end position="185"/>
    </location>
</feature>
<evidence type="ECO:0000313" key="4">
    <source>
        <dbReference type="Proteomes" id="UP000431826"/>
    </source>
</evidence>
<name>A0A640V1V2_9ACTN</name>
<keyword evidence="2" id="KW-1133">Transmembrane helix</keyword>
<feature type="transmembrane region" description="Helical" evidence="2">
    <location>
        <begin position="248"/>
        <end position="273"/>
    </location>
</feature>
<evidence type="ECO:0000313" key="3">
    <source>
        <dbReference type="EMBL" id="GFE41552.1"/>
    </source>
</evidence>